<proteinExistence type="predicted"/>
<name>A0A9P9KA36_FUSRE</name>
<accession>A0A9P9KA36</accession>
<gene>
    <name evidence="1" type="ORF">BKA55DRAFT_567738</name>
</gene>
<dbReference type="RefSeq" id="XP_046049039.1">
    <property type="nucleotide sequence ID" value="XM_046192761.1"/>
</dbReference>
<evidence type="ECO:0000313" key="2">
    <source>
        <dbReference type="Proteomes" id="UP000720189"/>
    </source>
</evidence>
<dbReference type="Proteomes" id="UP000720189">
    <property type="component" value="Unassembled WGS sequence"/>
</dbReference>
<reference evidence="1" key="1">
    <citation type="journal article" date="2021" name="Nat. Commun.">
        <title>Genetic determinants of endophytism in the Arabidopsis root mycobiome.</title>
        <authorList>
            <person name="Mesny F."/>
            <person name="Miyauchi S."/>
            <person name="Thiergart T."/>
            <person name="Pickel B."/>
            <person name="Atanasova L."/>
            <person name="Karlsson M."/>
            <person name="Huettel B."/>
            <person name="Barry K.W."/>
            <person name="Haridas S."/>
            <person name="Chen C."/>
            <person name="Bauer D."/>
            <person name="Andreopoulos W."/>
            <person name="Pangilinan J."/>
            <person name="LaButti K."/>
            <person name="Riley R."/>
            <person name="Lipzen A."/>
            <person name="Clum A."/>
            <person name="Drula E."/>
            <person name="Henrissat B."/>
            <person name="Kohler A."/>
            <person name="Grigoriev I.V."/>
            <person name="Martin F.M."/>
            <person name="Hacquard S."/>
        </authorList>
    </citation>
    <scope>NUCLEOTIDE SEQUENCE</scope>
    <source>
        <strain evidence="1">MPI-CAGE-AT-0023</strain>
    </source>
</reference>
<sequence length="72" mass="8324">MHEREQAKPLKQTVAYNGRPCDVMASSHSTLFPILKLVISKPSNPSSEYFSHDRALWYPIVISFLLFYLCHL</sequence>
<dbReference type="EMBL" id="JAGMUX010000008">
    <property type="protein sequence ID" value="KAH7249720.1"/>
    <property type="molecule type" value="Genomic_DNA"/>
</dbReference>
<dbReference type="GeneID" id="70222715"/>
<protein>
    <submittedName>
        <fullName evidence="1">Uncharacterized protein</fullName>
    </submittedName>
</protein>
<dbReference type="AlphaFoldDB" id="A0A9P9KA36"/>
<keyword evidence="2" id="KW-1185">Reference proteome</keyword>
<evidence type="ECO:0000313" key="1">
    <source>
        <dbReference type="EMBL" id="KAH7249720.1"/>
    </source>
</evidence>
<comment type="caution">
    <text evidence="1">The sequence shown here is derived from an EMBL/GenBank/DDBJ whole genome shotgun (WGS) entry which is preliminary data.</text>
</comment>
<dbReference type="OrthoDB" id="1933379at2759"/>
<organism evidence="1 2">
    <name type="scientific">Fusarium redolens</name>
    <dbReference type="NCBI Taxonomy" id="48865"/>
    <lineage>
        <taxon>Eukaryota</taxon>
        <taxon>Fungi</taxon>
        <taxon>Dikarya</taxon>
        <taxon>Ascomycota</taxon>
        <taxon>Pezizomycotina</taxon>
        <taxon>Sordariomycetes</taxon>
        <taxon>Hypocreomycetidae</taxon>
        <taxon>Hypocreales</taxon>
        <taxon>Nectriaceae</taxon>
        <taxon>Fusarium</taxon>
        <taxon>Fusarium redolens species complex</taxon>
    </lineage>
</organism>